<proteinExistence type="predicted"/>
<reference evidence="2" key="1">
    <citation type="journal article" date="2019" name="Int. J. Syst. Evol. Microbiol.">
        <title>The Global Catalogue of Microorganisms (GCM) 10K type strain sequencing project: providing services to taxonomists for standard genome sequencing and annotation.</title>
        <authorList>
            <consortium name="The Broad Institute Genomics Platform"/>
            <consortium name="The Broad Institute Genome Sequencing Center for Infectious Disease"/>
            <person name="Wu L."/>
            <person name="Ma J."/>
        </authorList>
    </citation>
    <scope>NUCLEOTIDE SEQUENCE [LARGE SCALE GENOMIC DNA]</scope>
    <source>
        <strain evidence="2">KCTC 22232</strain>
    </source>
</reference>
<evidence type="ECO:0000313" key="2">
    <source>
        <dbReference type="Proteomes" id="UP000621898"/>
    </source>
</evidence>
<name>A0ABQ2ZM12_9GAMM</name>
<dbReference type="RefSeq" id="WP_189439916.1">
    <property type="nucleotide sequence ID" value="NZ_BMXT01000001.1"/>
</dbReference>
<comment type="caution">
    <text evidence="1">The sequence shown here is derived from an EMBL/GenBank/DDBJ whole genome shotgun (WGS) entry which is preliminary data.</text>
</comment>
<dbReference type="Proteomes" id="UP000621898">
    <property type="component" value="Unassembled WGS sequence"/>
</dbReference>
<evidence type="ECO:0000313" key="1">
    <source>
        <dbReference type="EMBL" id="GGY18865.1"/>
    </source>
</evidence>
<keyword evidence="2" id="KW-1185">Reference proteome</keyword>
<sequence length="469" mass="51163">MDDQNLIELLAAFSQSNRIPDLVWAAEAMLAAKVVNKVRQDHMFEVGLRNLLVSTPEQPYEKLKAIATAYRLGATSKPVMTIVRRYASDALTHQLPALELLTDGQDRYYASLSLLDARGSWVLDYVARGVAREETAETARVVLARRLMQSLPVAEGLARISAELESVTFETEKPGESAAKRLIRVISAIRPAIVSELVSPGEDLGRALRTFFRSPFSRVGAPPHGNVANGLARECCALVYDVLRTQITVVADPDVYRSLSPARDWVGISLWPRFVKNNKAPESVLGALESALVLLAKQQVTDQRLLDVLLLFVSSRDEAAARTSRLAESNSGLVPEVRDWLARFGRMRTTAVLTSMIDAKDAGSDPAIASLLITADLLERSKEESTRRAALTVRLREEISSLAHSRGLVLSLEAGDVVEYSPAAHELVGGHAMGVGQVRVLKPLVERIGTNGIRTVVHKALVEAQKGAK</sequence>
<gene>
    <name evidence="1" type="ORF">GCM10008098_08730</name>
</gene>
<organism evidence="1 2">
    <name type="scientific">Rhodanobacter panaciterrae</name>
    <dbReference type="NCBI Taxonomy" id="490572"/>
    <lineage>
        <taxon>Bacteria</taxon>
        <taxon>Pseudomonadati</taxon>
        <taxon>Pseudomonadota</taxon>
        <taxon>Gammaproteobacteria</taxon>
        <taxon>Lysobacterales</taxon>
        <taxon>Rhodanobacteraceae</taxon>
        <taxon>Rhodanobacter</taxon>
    </lineage>
</organism>
<accession>A0ABQ2ZM12</accession>
<dbReference type="EMBL" id="BMXT01000001">
    <property type="protein sequence ID" value="GGY18865.1"/>
    <property type="molecule type" value="Genomic_DNA"/>
</dbReference>
<protein>
    <submittedName>
        <fullName evidence="1">Uncharacterized protein</fullName>
    </submittedName>
</protein>